<dbReference type="InterPro" id="IPR029058">
    <property type="entry name" value="AB_hydrolase_fold"/>
</dbReference>
<reference evidence="2" key="1">
    <citation type="submission" date="2014-02" db="EMBL/GenBank/DDBJ databases">
        <authorList>
            <person name="Genoscope - CEA"/>
        </authorList>
    </citation>
    <scope>NUCLEOTIDE SEQUENCE</scope>
    <source>
        <strain evidence="2">LS3</strain>
    </source>
</reference>
<sequence>MQACCTIPPASNSYEPKGRYVEIGGLKTYLAGDESSSKAIVDIYDIFGISPPTLQGADRLASQTKALVLVPDVLDEYVDASLFPPDSKEKYDKIIEFVTTKANPVKRAQEVLEFVGAAKKAYPNVTAWGVLGLCWGGKLAVMLSGQDTPFAASAQTHPAQLDPEDAKKLTVPHICLPSKDEPKEAIEEYKKILGQNDYIEVFDTMHHGFMGARARLDEEEFRTEYERAYKLVGDFFVKNL</sequence>
<proteinExistence type="predicted"/>
<dbReference type="PhylomeDB" id="A0A060T2G8"/>
<dbReference type="SUPFAM" id="SSF53474">
    <property type="entry name" value="alpha/beta-Hydrolases"/>
    <property type="match status" value="1"/>
</dbReference>
<evidence type="ECO:0000259" key="1">
    <source>
        <dbReference type="Pfam" id="PF01738"/>
    </source>
</evidence>
<dbReference type="Pfam" id="PF01738">
    <property type="entry name" value="DLH"/>
    <property type="match status" value="1"/>
</dbReference>
<protein>
    <submittedName>
        <fullName evidence="2">ARAD1A08250p</fullName>
    </submittedName>
</protein>
<reference evidence="2" key="2">
    <citation type="submission" date="2014-06" db="EMBL/GenBank/DDBJ databases">
        <title>The complete genome of Blastobotrys (Arxula) adeninivorans LS3 - a yeast of biotechnological interest.</title>
        <authorList>
            <person name="Kunze G."/>
            <person name="Gaillardin C."/>
            <person name="Czernicka M."/>
            <person name="Durrens P."/>
            <person name="Martin T."/>
            <person name="Boer E."/>
            <person name="Gabaldon T."/>
            <person name="Cruz J."/>
            <person name="Talla E."/>
            <person name="Marck C."/>
            <person name="Goffeau A."/>
            <person name="Barbe V."/>
            <person name="Baret P."/>
            <person name="Baronian K."/>
            <person name="Beier S."/>
            <person name="Bleykasten C."/>
            <person name="Bode R."/>
            <person name="Casaregola S."/>
            <person name="Despons L."/>
            <person name="Fairhead C."/>
            <person name="Giersberg M."/>
            <person name="Gierski P."/>
            <person name="Hahnel U."/>
            <person name="Hartmann A."/>
            <person name="Jankowska D."/>
            <person name="Jubin C."/>
            <person name="Jung P."/>
            <person name="Lafontaine I."/>
            <person name="Leh-Louis V."/>
            <person name="Lemaire M."/>
            <person name="Marcet-Houben M."/>
            <person name="Mascher M."/>
            <person name="Morel G."/>
            <person name="Richard G.-F."/>
            <person name="Riechen J."/>
            <person name="Sacerdot C."/>
            <person name="Sarkar A."/>
            <person name="Savel G."/>
            <person name="Schacherer J."/>
            <person name="Sherman D."/>
            <person name="Straub M.-L."/>
            <person name="Stein N."/>
            <person name="Thierry A."/>
            <person name="Trautwein-Schult A."/>
            <person name="Westhof E."/>
            <person name="Worch S."/>
            <person name="Dujon B."/>
            <person name="Souciet J.-L."/>
            <person name="Wincker P."/>
            <person name="Scholz U."/>
            <person name="Neuveglise N."/>
        </authorList>
    </citation>
    <scope>NUCLEOTIDE SEQUENCE</scope>
    <source>
        <strain evidence="2">LS3</strain>
    </source>
</reference>
<dbReference type="GO" id="GO:0016787">
    <property type="term" value="F:hydrolase activity"/>
    <property type="evidence" value="ECO:0007669"/>
    <property type="project" value="InterPro"/>
</dbReference>
<evidence type="ECO:0000313" key="2">
    <source>
        <dbReference type="EMBL" id="CDP33386.1"/>
    </source>
</evidence>
<feature type="domain" description="Dienelactone hydrolase" evidence="1">
    <location>
        <begin position="27"/>
        <end position="236"/>
    </location>
</feature>
<name>A0A060T2G8_BLAAD</name>
<dbReference type="InterPro" id="IPR002925">
    <property type="entry name" value="Dienelactn_hydro"/>
</dbReference>
<accession>A0A060T2G8</accession>
<dbReference type="PANTHER" id="PTHR47668">
    <property type="entry name" value="DIENELACTONE HYDROLASE FAMILY PROTEIN (AFU_ORTHOLOGUE AFUA_6G01940)"/>
    <property type="match status" value="1"/>
</dbReference>
<dbReference type="Gene3D" id="3.40.50.1820">
    <property type="entry name" value="alpha/beta hydrolase"/>
    <property type="match status" value="1"/>
</dbReference>
<organism evidence="2">
    <name type="scientific">Blastobotrys adeninivorans</name>
    <name type="common">Yeast</name>
    <name type="synonym">Arxula adeninivorans</name>
    <dbReference type="NCBI Taxonomy" id="409370"/>
    <lineage>
        <taxon>Eukaryota</taxon>
        <taxon>Fungi</taxon>
        <taxon>Dikarya</taxon>
        <taxon>Ascomycota</taxon>
        <taxon>Saccharomycotina</taxon>
        <taxon>Dipodascomycetes</taxon>
        <taxon>Dipodascales</taxon>
        <taxon>Trichomonascaceae</taxon>
        <taxon>Blastobotrys</taxon>
    </lineage>
</organism>
<dbReference type="AlphaFoldDB" id="A0A060T2G8"/>
<dbReference type="PANTHER" id="PTHR47668:SF1">
    <property type="entry name" value="DIENELACTONE HYDROLASE DOMAIN-CONTAINING PROTEIN-RELATED"/>
    <property type="match status" value="1"/>
</dbReference>
<dbReference type="EMBL" id="HG937691">
    <property type="protein sequence ID" value="CDP33386.1"/>
    <property type="molecule type" value="Genomic_DNA"/>
</dbReference>
<gene>
    <name evidence="2" type="ORF">GNLVRS02_ARAD1A08250g</name>
</gene>